<dbReference type="Gene3D" id="1.25.40.10">
    <property type="entry name" value="Tetratricopeptide repeat domain"/>
    <property type="match status" value="3"/>
</dbReference>
<feature type="compositionally biased region" description="Low complexity" evidence="7">
    <location>
        <begin position="250"/>
        <end position="264"/>
    </location>
</feature>
<sequence length="935" mass="103289">MDRMTVEFCLLDDVQALVAGETVDIGHTRQRAVLAALLVDANRVVPVDHLVDRVWGEQRLPVRPSSAVQTYISLLRRALAKAEGATIDRRSDGYRMSVDTASVDLHVFRHLIDRARDAEDDARAVDLFKQAFKLWRGQPFGALDTSWLASIRTALEEERYTAQLDLTDVLLRRGQHAELLTDLSDRVALRPLDERLAGQLMLALYRSGRQADALRHYERTRRRLAEELGADPSQPLRSLHQRILAAHPDLTAPTRRSTPSSAAPAPLPRQLPAPPGTFTGRAHELAELTAALDAGVARGGTVAISAIGGAGGVGKTWLALHWAHRNTDRFPDGQLFVNLRGFDPTAAPLPAAVALRGFLDAFQVDPHTIPADPEAQAALYRSLVAGKRMLVVLDNAHDTAQAVPLLPGSPLCTVLVTSRHQLPGLITGHDARPLTLDVLDPPDARELLVRHLGHDRVAAEPDAVDELLACCAGLPLALSILAARAAAHPDFPLAVLAEELRQDRDRLDALDAGELSANLRAVFSSSYRALDTAAELFGLLGSAPGPDIGLCAAASLVGRPLAATADLFRQLERAHLVQQHQPGRYRMHDLIRLYATEQAQRHPDADRDAAYRRLIDFYVHTAAGGDHLLEPHRARIELDRPEPGCAPQPLADPAAATQWFAAEHACLLAAQEWAADRDRHEQVWQLAWTLHTFQRRQGHLHNEITTWRTGLEAARRLGDPTIAIQAHRWLGDAFTRAQRHDEAHDHLRQALTLAEQSQDVRGQAHTHHAFAWAWELRGDHRNALVHATRALRLYQVLGDQVGEARAFNQAGWHHARLGDYADARAFCERALVLNRRQQDIDGEAATGDSLGYIAHQTGRHADALRHYLHTLTLFRRVGNTYQTADTLERLGQTHLALGRPAEARLAWSQASDLYRAHRRTADLDRVRQCLADLDG</sequence>
<dbReference type="Pfam" id="PF03704">
    <property type="entry name" value="BTAD"/>
    <property type="match status" value="1"/>
</dbReference>
<dbReference type="InterPro" id="IPR027417">
    <property type="entry name" value="P-loop_NTPase"/>
</dbReference>
<feature type="domain" description="OmpR/PhoB-type" evidence="8">
    <location>
        <begin position="1"/>
        <end position="98"/>
    </location>
</feature>
<evidence type="ECO:0000256" key="5">
    <source>
        <dbReference type="PROSITE-ProRule" id="PRU00339"/>
    </source>
</evidence>
<keyword evidence="4" id="KW-0804">Transcription</keyword>
<feature type="repeat" description="TPR" evidence="5">
    <location>
        <begin position="724"/>
        <end position="757"/>
    </location>
</feature>
<feature type="region of interest" description="Disordered" evidence="7">
    <location>
        <begin position="248"/>
        <end position="279"/>
    </location>
</feature>
<dbReference type="EMBL" id="JACHJN010000012">
    <property type="protein sequence ID" value="MBB5959803.1"/>
    <property type="molecule type" value="Genomic_DNA"/>
</dbReference>
<feature type="compositionally biased region" description="Pro residues" evidence="7">
    <location>
        <begin position="265"/>
        <end position="275"/>
    </location>
</feature>
<dbReference type="SUPFAM" id="SSF46894">
    <property type="entry name" value="C-terminal effector domain of the bipartite response regulators"/>
    <property type="match status" value="1"/>
</dbReference>
<keyword evidence="5" id="KW-0802">TPR repeat</keyword>
<dbReference type="GO" id="GO:0006355">
    <property type="term" value="P:regulation of DNA-templated transcription"/>
    <property type="evidence" value="ECO:0007669"/>
    <property type="project" value="InterPro"/>
</dbReference>
<accession>A0A841CSG5</accession>
<reference evidence="9 10" key="1">
    <citation type="submission" date="2020-08" db="EMBL/GenBank/DDBJ databases">
        <title>Genomic Encyclopedia of Type Strains, Phase III (KMG-III): the genomes of soil and plant-associated and newly described type strains.</title>
        <authorList>
            <person name="Whitman W."/>
        </authorList>
    </citation>
    <scope>NUCLEOTIDE SEQUENCE [LARGE SCALE GENOMIC DNA]</scope>
    <source>
        <strain evidence="9 10">CECT 8640</strain>
    </source>
</reference>
<dbReference type="AlphaFoldDB" id="A0A841CSG5"/>
<dbReference type="GO" id="GO:0043531">
    <property type="term" value="F:ADP binding"/>
    <property type="evidence" value="ECO:0007669"/>
    <property type="project" value="InterPro"/>
</dbReference>
<dbReference type="SMART" id="SM01043">
    <property type="entry name" value="BTAD"/>
    <property type="match status" value="1"/>
</dbReference>
<dbReference type="SMART" id="SM00862">
    <property type="entry name" value="Trans_reg_C"/>
    <property type="match status" value="1"/>
</dbReference>
<name>A0A841CSG5_9PSEU</name>
<dbReference type="PRINTS" id="PR00364">
    <property type="entry name" value="DISEASERSIST"/>
</dbReference>
<evidence type="ECO:0000256" key="2">
    <source>
        <dbReference type="ARBA" id="ARBA00023015"/>
    </source>
</evidence>
<comment type="similarity">
    <text evidence="1">Belongs to the AfsR/DnrI/RedD regulatory family.</text>
</comment>
<keyword evidence="10" id="KW-1185">Reference proteome</keyword>
<dbReference type="PANTHER" id="PTHR35807:SF1">
    <property type="entry name" value="TRANSCRIPTIONAL REGULATOR REDD"/>
    <property type="match status" value="1"/>
</dbReference>
<dbReference type="Gene3D" id="3.40.50.300">
    <property type="entry name" value="P-loop containing nucleotide triphosphate hydrolases"/>
    <property type="match status" value="1"/>
</dbReference>
<organism evidence="9 10">
    <name type="scientific">Saccharothrix tamanrassetensis</name>
    <dbReference type="NCBI Taxonomy" id="1051531"/>
    <lineage>
        <taxon>Bacteria</taxon>
        <taxon>Bacillati</taxon>
        <taxon>Actinomycetota</taxon>
        <taxon>Actinomycetes</taxon>
        <taxon>Pseudonocardiales</taxon>
        <taxon>Pseudonocardiaceae</taxon>
        <taxon>Saccharothrix</taxon>
    </lineage>
</organism>
<dbReference type="InterPro" id="IPR001867">
    <property type="entry name" value="OmpR/PhoB-type_DNA-bd"/>
</dbReference>
<dbReference type="InterPro" id="IPR051677">
    <property type="entry name" value="AfsR-DnrI-RedD_regulator"/>
</dbReference>
<keyword evidence="2" id="KW-0805">Transcription regulation</keyword>
<dbReference type="PROSITE" id="PS51755">
    <property type="entry name" value="OMPR_PHOB"/>
    <property type="match status" value="1"/>
</dbReference>
<feature type="DNA-binding region" description="OmpR/PhoB-type" evidence="6">
    <location>
        <begin position="1"/>
        <end position="98"/>
    </location>
</feature>
<evidence type="ECO:0000313" key="10">
    <source>
        <dbReference type="Proteomes" id="UP000547510"/>
    </source>
</evidence>
<dbReference type="CDD" id="cd15831">
    <property type="entry name" value="BTAD"/>
    <property type="match status" value="1"/>
</dbReference>
<dbReference type="SMART" id="SM00028">
    <property type="entry name" value="TPR"/>
    <property type="match status" value="5"/>
</dbReference>
<dbReference type="GO" id="GO:0000160">
    <property type="term" value="P:phosphorelay signal transduction system"/>
    <property type="evidence" value="ECO:0007669"/>
    <property type="project" value="InterPro"/>
</dbReference>
<dbReference type="InterPro" id="IPR036388">
    <property type="entry name" value="WH-like_DNA-bd_sf"/>
</dbReference>
<dbReference type="PANTHER" id="PTHR35807">
    <property type="entry name" value="TRANSCRIPTIONAL REGULATOR REDD-RELATED"/>
    <property type="match status" value="1"/>
</dbReference>
<dbReference type="Pfam" id="PF13424">
    <property type="entry name" value="TPR_12"/>
    <property type="match status" value="1"/>
</dbReference>
<proteinExistence type="inferred from homology"/>
<evidence type="ECO:0000313" key="9">
    <source>
        <dbReference type="EMBL" id="MBB5959803.1"/>
    </source>
</evidence>
<keyword evidence="3 6" id="KW-0238">DNA-binding</keyword>
<dbReference type="InterPro" id="IPR019734">
    <property type="entry name" value="TPR_rpt"/>
</dbReference>
<dbReference type="Gene3D" id="1.10.10.10">
    <property type="entry name" value="Winged helix-like DNA-binding domain superfamily/Winged helix DNA-binding domain"/>
    <property type="match status" value="1"/>
</dbReference>
<dbReference type="SUPFAM" id="SSF48452">
    <property type="entry name" value="TPR-like"/>
    <property type="match status" value="2"/>
</dbReference>
<gene>
    <name evidence="9" type="ORF">FHS29_006424</name>
</gene>
<dbReference type="Proteomes" id="UP000547510">
    <property type="component" value="Unassembled WGS sequence"/>
</dbReference>
<dbReference type="GO" id="GO:0003677">
    <property type="term" value="F:DNA binding"/>
    <property type="evidence" value="ECO:0007669"/>
    <property type="project" value="UniProtKB-UniRule"/>
</dbReference>
<dbReference type="Pfam" id="PF00486">
    <property type="entry name" value="Trans_reg_C"/>
    <property type="match status" value="1"/>
</dbReference>
<evidence type="ECO:0000256" key="1">
    <source>
        <dbReference type="ARBA" id="ARBA00005820"/>
    </source>
</evidence>
<evidence type="ECO:0000259" key="8">
    <source>
        <dbReference type="PROSITE" id="PS51755"/>
    </source>
</evidence>
<dbReference type="PROSITE" id="PS50005">
    <property type="entry name" value="TPR"/>
    <property type="match status" value="1"/>
</dbReference>
<dbReference type="InterPro" id="IPR016032">
    <property type="entry name" value="Sig_transdc_resp-reg_C-effctor"/>
</dbReference>
<dbReference type="SUPFAM" id="SSF52540">
    <property type="entry name" value="P-loop containing nucleoside triphosphate hydrolases"/>
    <property type="match status" value="1"/>
</dbReference>
<comment type="caution">
    <text evidence="9">The sequence shown here is derived from an EMBL/GenBank/DDBJ whole genome shotgun (WGS) entry which is preliminary data.</text>
</comment>
<evidence type="ECO:0000256" key="7">
    <source>
        <dbReference type="SAM" id="MobiDB-lite"/>
    </source>
</evidence>
<evidence type="ECO:0000256" key="6">
    <source>
        <dbReference type="PROSITE-ProRule" id="PRU01091"/>
    </source>
</evidence>
<dbReference type="InterPro" id="IPR005158">
    <property type="entry name" value="BTAD"/>
</dbReference>
<protein>
    <submittedName>
        <fullName evidence="9">DNA-binding SARP family transcriptional activator</fullName>
    </submittedName>
</protein>
<dbReference type="InterPro" id="IPR011990">
    <property type="entry name" value="TPR-like_helical_dom_sf"/>
</dbReference>
<dbReference type="RefSeq" id="WP_312865186.1">
    <property type="nucleotide sequence ID" value="NZ_JACHJN010000012.1"/>
</dbReference>
<evidence type="ECO:0000256" key="4">
    <source>
        <dbReference type="ARBA" id="ARBA00023163"/>
    </source>
</evidence>
<evidence type="ECO:0000256" key="3">
    <source>
        <dbReference type="ARBA" id="ARBA00023125"/>
    </source>
</evidence>